<sequence length="289" mass="32460">MHGEPNLPFRWDLVTPDQVGSLLSGAAPPDLWFLEHLVACAGKVVARSGDGDLFFVGRSLDSMFDLISGAFDGRRAVRRLPLSFARERVGTPPRSRQRPLTPGEQAQLRRIMGTLDLTPRALARRARPATFVDVVAEGRTFSELFTLLRDWTDEDREPWSVIRRKLHFIGVTAQEKTSPNTYRWQQHAPWTTQLPAKSVINVSLHWMVWGYLAGNQIKLTRTFRPDRWLAEAAGPERGEQTREALAEAAALVAYGRSRTGRQALARVIVEEPTMSQSWLRAVVTLLNGG</sequence>
<accession>A0A3D9ZNA7</accession>
<evidence type="ECO:0000313" key="1">
    <source>
        <dbReference type="EMBL" id="REF98104.1"/>
    </source>
</evidence>
<organism evidence="1 2">
    <name type="scientific">Asanoa ferruginea</name>
    <dbReference type="NCBI Taxonomy" id="53367"/>
    <lineage>
        <taxon>Bacteria</taxon>
        <taxon>Bacillati</taxon>
        <taxon>Actinomycetota</taxon>
        <taxon>Actinomycetes</taxon>
        <taxon>Micromonosporales</taxon>
        <taxon>Micromonosporaceae</taxon>
        <taxon>Asanoa</taxon>
    </lineage>
</organism>
<protein>
    <submittedName>
        <fullName evidence="1">Uncharacterized protein</fullName>
    </submittedName>
</protein>
<dbReference type="Proteomes" id="UP000256913">
    <property type="component" value="Unassembled WGS sequence"/>
</dbReference>
<gene>
    <name evidence="1" type="ORF">DFJ67_4114</name>
</gene>
<dbReference type="EMBL" id="QUMQ01000001">
    <property type="protein sequence ID" value="REF98104.1"/>
    <property type="molecule type" value="Genomic_DNA"/>
</dbReference>
<proteinExistence type="predicted"/>
<dbReference type="AlphaFoldDB" id="A0A3D9ZNA7"/>
<comment type="caution">
    <text evidence="1">The sequence shown here is derived from an EMBL/GenBank/DDBJ whole genome shotgun (WGS) entry which is preliminary data.</text>
</comment>
<reference evidence="1 2" key="1">
    <citation type="submission" date="2018-08" db="EMBL/GenBank/DDBJ databases">
        <title>Sequencing the genomes of 1000 actinobacteria strains.</title>
        <authorList>
            <person name="Klenk H.-P."/>
        </authorList>
    </citation>
    <scope>NUCLEOTIDE SEQUENCE [LARGE SCALE GENOMIC DNA]</scope>
    <source>
        <strain evidence="1 2">DSM 44099</strain>
    </source>
</reference>
<evidence type="ECO:0000313" key="2">
    <source>
        <dbReference type="Proteomes" id="UP000256913"/>
    </source>
</evidence>
<name>A0A3D9ZNA7_9ACTN</name>
<keyword evidence="2" id="KW-1185">Reference proteome</keyword>
<dbReference type="RefSeq" id="WP_239097290.1">
    <property type="nucleotide sequence ID" value="NZ_BONB01000025.1"/>
</dbReference>